<dbReference type="SUPFAM" id="SSF56349">
    <property type="entry name" value="DNA breaking-rejoining enzymes"/>
    <property type="match status" value="1"/>
</dbReference>
<dbReference type="GO" id="GO:0003677">
    <property type="term" value="F:DNA binding"/>
    <property type="evidence" value="ECO:0007669"/>
    <property type="project" value="UniProtKB-UniRule"/>
</dbReference>
<dbReference type="HOGENOM" id="CLU_027562_9_2_14"/>
<dbReference type="RefSeq" id="WP_045749429.1">
    <property type="nucleotide sequence ID" value="NZ_FUZK01000001.1"/>
</dbReference>
<dbReference type="Pfam" id="PF00589">
    <property type="entry name" value="Phage_integrase"/>
    <property type="match status" value="1"/>
</dbReference>
<name>A0A061AIY2_9MOLU</name>
<evidence type="ECO:0000259" key="4">
    <source>
        <dbReference type="PROSITE" id="PS51898"/>
    </source>
</evidence>
<dbReference type="InterPro" id="IPR011010">
    <property type="entry name" value="DNA_brk_join_enz"/>
</dbReference>
<dbReference type="InterPro" id="IPR050090">
    <property type="entry name" value="Tyrosine_recombinase_XerCD"/>
</dbReference>
<sequence length="268" mass="31786">MKINDFKKWLLNQNLSENTINAYVYAVKEYYSNYKKIDKEKLLSYKGYLIEKNKAKTVNLRLQGVNKYLEYLEESALKLKFVKIQQKSFLENVISNSDYEFFKNKLKKDDNLSWYFVVRYLAATGARVSELVSIKIEHVEQGYIDLYTKGGKIRRIFIPKKLTKETKVWLNNMSRSSGYLFLNKNGEQISTRGIAHHLKELARKYNMNEKVVYPHSFRHLFGKNFISKYKDIALLADLMGHDSIETTRIYLRRTSEEQQEIVDKIVNW</sequence>
<evidence type="ECO:0000256" key="3">
    <source>
        <dbReference type="PROSITE-ProRule" id="PRU01248"/>
    </source>
</evidence>
<evidence type="ECO:0000256" key="1">
    <source>
        <dbReference type="ARBA" id="ARBA00023125"/>
    </source>
</evidence>
<evidence type="ECO:0000313" key="7">
    <source>
        <dbReference type="Proteomes" id="UP000032434"/>
    </source>
</evidence>
<keyword evidence="1 3" id="KW-0238">DNA-binding</keyword>
<dbReference type="OrthoDB" id="9801717at2"/>
<dbReference type="PROSITE" id="PS51898">
    <property type="entry name" value="TYR_RECOMBINASE"/>
    <property type="match status" value="1"/>
</dbReference>
<dbReference type="InParanoid" id="A0A061AIY2"/>
<dbReference type="InterPro" id="IPR044068">
    <property type="entry name" value="CB"/>
</dbReference>
<dbReference type="Gene3D" id="1.10.443.10">
    <property type="entry name" value="Intergrase catalytic core"/>
    <property type="match status" value="1"/>
</dbReference>
<dbReference type="InterPro" id="IPR002104">
    <property type="entry name" value="Integrase_catalytic"/>
</dbReference>
<dbReference type="PROSITE" id="PS51900">
    <property type="entry name" value="CB"/>
    <property type="match status" value="1"/>
</dbReference>
<evidence type="ECO:0000259" key="5">
    <source>
        <dbReference type="PROSITE" id="PS51900"/>
    </source>
</evidence>
<dbReference type="EMBL" id="LK028559">
    <property type="protein sequence ID" value="CDR30957.1"/>
    <property type="molecule type" value="Genomic_DNA"/>
</dbReference>
<gene>
    <name evidence="6" type="ORF">Aocu_08840</name>
</gene>
<keyword evidence="2" id="KW-0233">DNA recombination</keyword>
<dbReference type="Gene3D" id="1.10.150.130">
    <property type="match status" value="1"/>
</dbReference>
<dbReference type="GO" id="GO:0015074">
    <property type="term" value="P:DNA integration"/>
    <property type="evidence" value="ECO:0007669"/>
    <property type="project" value="InterPro"/>
</dbReference>
<dbReference type="AlphaFoldDB" id="A0A061AIY2"/>
<proteinExistence type="predicted"/>
<dbReference type="InterPro" id="IPR010998">
    <property type="entry name" value="Integrase_recombinase_N"/>
</dbReference>
<keyword evidence="7" id="KW-1185">Reference proteome</keyword>
<dbReference type="Proteomes" id="UP000032434">
    <property type="component" value="Chromosome 1"/>
</dbReference>
<accession>A0A061AIY2</accession>
<dbReference type="PATRIC" id="fig|35623.3.peg.884"/>
<dbReference type="PANTHER" id="PTHR30349:SF89">
    <property type="entry name" value="INTEGRASE_RECOMBINASE"/>
    <property type="match status" value="1"/>
</dbReference>
<feature type="domain" description="Core-binding (CB)" evidence="5">
    <location>
        <begin position="1"/>
        <end position="73"/>
    </location>
</feature>
<dbReference type="GO" id="GO:0006310">
    <property type="term" value="P:DNA recombination"/>
    <property type="evidence" value="ECO:0007669"/>
    <property type="project" value="UniProtKB-KW"/>
</dbReference>
<dbReference type="PANTHER" id="PTHR30349">
    <property type="entry name" value="PHAGE INTEGRASE-RELATED"/>
    <property type="match status" value="1"/>
</dbReference>
<feature type="domain" description="Tyr recombinase" evidence="4">
    <location>
        <begin position="89"/>
        <end position="263"/>
    </location>
</feature>
<dbReference type="STRING" id="35623.Aocu_08840"/>
<evidence type="ECO:0000313" key="6">
    <source>
        <dbReference type="EMBL" id="CDR30957.1"/>
    </source>
</evidence>
<evidence type="ECO:0000256" key="2">
    <source>
        <dbReference type="ARBA" id="ARBA00023172"/>
    </source>
</evidence>
<reference evidence="7" key="1">
    <citation type="submission" date="2014-05" db="EMBL/GenBank/DDBJ databases">
        <authorList>
            <person name="Kube M."/>
        </authorList>
    </citation>
    <scope>NUCLEOTIDE SEQUENCE [LARGE SCALE GENOMIC DNA]</scope>
</reference>
<organism evidence="6 7">
    <name type="scientific">Acholeplasma oculi</name>
    <dbReference type="NCBI Taxonomy" id="35623"/>
    <lineage>
        <taxon>Bacteria</taxon>
        <taxon>Bacillati</taxon>
        <taxon>Mycoplasmatota</taxon>
        <taxon>Mollicutes</taxon>
        <taxon>Acholeplasmatales</taxon>
        <taxon>Acholeplasmataceae</taxon>
        <taxon>Acholeplasma</taxon>
    </lineage>
</organism>
<dbReference type="KEGG" id="aoc:Aocu_08840"/>
<protein>
    <submittedName>
        <fullName evidence="6">Integrase</fullName>
    </submittedName>
</protein>
<dbReference type="InterPro" id="IPR013762">
    <property type="entry name" value="Integrase-like_cat_sf"/>
</dbReference>